<dbReference type="Pfam" id="PF07394">
    <property type="entry name" value="DUF1501"/>
    <property type="match status" value="1"/>
</dbReference>
<dbReference type="AlphaFoldDB" id="A0A2G1W3V4"/>
<evidence type="ECO:0008006" key="3">
    <source>
        <dbReference type="Google" id="ProtNLM"/>
    </source>
</evidence>
<dbReference type="GeneID" id="90610144"/>
<name>A0A2G1W3V4_9BACT</name>
<sequence length="435" mass="47751">MAGIDFTLEDRRRFISRLAKQTLGVSFAGGALGGPWWDELSPSSRAHAASASAKKAKHIIYLFMDGAMSHLDTFDPKVGVEEAGETKPIATRVPGIQFGDRFPKLSYLAGAIATVRSLSTETGAHEQGRYLMRTAYKQINSIQHPGMGAWMVDRKGRENRELPGNFLIGSGNRHPGAGFLPPALSPVPIANPNAGLQNIKLPKYLDEKLFYRRLALANRFDKSFQSQRKNNDVEAYNQLYLETRKLMGSEHLKVFDLNEEDSKIRDAYGRNSFGQGCLLARRLVESGARFVEVNFGGWDMHQDLYSRLNEKATQVDDGMGFLLRDLHSKGLLDETLVVLTTEFGRKPKLNANAGRDHHPGVFCSLLAGAGIQGGQVLGASDKHGSYVDEYPVSVSSFNKTIAAAAGLPLDEEFFAPNGRPFKIGGDDDPIPELLA</sequence>
<evidence type="ECO:0000313" key="2">
    <source>
        <dbReference type="Proteomes" id="UP000225740"/>
    </source>
</evidence>
<gene>
    <name evidence="1" type="ORF">CEE69_19215</name>
</gene>
<dbReference type="EMBL" id="NIZW01000015">
    <property type="protein sequence ID" value="PHQ33702.1"/>
    <property type="molecule type" value="Genomic_DNA"/>
</dbReference>
<organism evidence="1 2">
    <name type="scientific">Rhodopirellula bahusiensis</name>
    <dbReference type="NCBI Taxonomy" id="2014065"/>
    <lineage>
        <taxon>Bacteria</taxon>
        <taxon>Pseudomonadati</taxon>
        <taxon>Planctomycetota</taxon>
        <taxon>Planctomycetia</taxon>
        <taxon>Pirellulales</taxon>
        <taxon>Pirellulaceae</taxon>
        <taxon>Rhodopirellula</taxon>
    </lineage>
</organism>
<dbReference type="OrthoDB" id="127333at2"/>
<dbReference type="Gene3D" id="3.40.720.10">
    <property type="entry name" value="Alkaline Phosphatase, subunit A"/>
    <property type="match status" value="1"/>
</dbReference>
<dbReference type="SUPFAM" id="SSF53649">
    <property type="entry name" value="Alkaline phosphatase-like"/>
    <property type="match status" value="1"/>
</dbReference>
<dbReference type="PANTHER" id="PTHR43737:SF1">
    <property type="entry name" value="DUF1501 DOMAIN-CONTAINING PROTEIN"/>
    <property type="match status" value="1"/>
</dbReference>
<dbReference type="Proteomes" id="UP000225740">
    <property type="component" value="Unassembled WGS sequence"/>
</dbReference>
<evidence type="ECO:0000313" key="1">
    <source>
        <dbReference type="EMBL" id="PHQ33702.1"/>
    </source>
</evidence>
<dbReference type="RefSeq" id="WP_099262264.1">
    <property type="nucleotide sequence ID" value="NZ_NIZW01000015.1"/>
</dbReference>
<proteinExistence type="predicted"/>
<dbReference type="InterPro" id="IPR017850">
    <property type="entry name" value="Alkaline_phosphatase_core_sf"/>
</dbReference>
<reference evidence="1 2" key="1">
    <citation type="submission" date="2017-06" db="EMBL/GenBank/DDBJ databases">
        <title>Description of Rhodopirellula bahusiensis sp. nov.</title>
        <authorList>
            <person name="Kizina J."/>
            <person name="Harder J."/>
        </authorList>
    </citation>
    <scope>NUCLEOTIDE SEQUENCE [LARGE SCALE GENOMIC DNA]</scope>
    <source>
        <strain evidence="1 2">SWK21</strain>
    </source>
</reference>
<accession>A0A2G1W3V4</accession>
<dbReference type="InterPro" id="IPR010869">
    <property type="entry name" value="DUF1501"/>
</dbReference>
<keyword evidence="2" id="KW-1185">Reference proteome</keyword>
<dbReference type="PANTHER" id="PTHR43737">
    <property type="entry name" value="BLL7424 PROTEIN"/>
    <property type="match status" value="1"/>
</dbReference>
<comment type="caution">
    <text evidence="1">The sequence shown here is derived from an EMBL/GenBank/DDBJ whole genome shotgun (WGS) entry which is preliminary data.</text>
</comment>
<protein>
    <recommendedName>
        <fullName evidence="3">DUF1501 domain-containing protein</fullName>
    </recommendedName>
</protein>